<gene>
    <name evidence="1" type="ORF">SAMN05428642_103203</name>
</gene>
<sequence length="48" mass="5480">MMITKKVKKSNTLINNILGFILVTTQKDSNLVPKTLYLLSFLTLKIIK</sequence>
<dbReference type="EMBL" id="FPKV01000003">
    <property type="protein sequence ID" value="SFZ93560.1"/>
    <property type="molecule type" value="Genomic_DNA"/>
</dbReference>
<dbReference type="AlphaFoldDB" id="A0A1K2IMY0"/>
<organism evidence="1 2">
    <name type="scientific">Flaviramulus basaltis</name>
    <dbReference type="NCBI Taxonomy" id="369401"/>
    <lineage>
        <taxon>Bacteria</taxon>
        <taxon>Pseudomonadati</taxon>
        <taxon>Bacteroidota</taxon>
        <taxon>Flavobacteriia</taxon>
        <taxon>Flavobacteriales</taxon>
        <taxon>Flavobacteriaceae</taxon>
        <taxon>Flaviramulus</taxon>
    </lineage>
</organism>
<accession>A0A1K2IMY0</accession>
<reference evidence="1 2" key="1">
    <citation type="submission" date="2016-10" db="EMBL/GenBank/DDBJ databases">
        <authorList>
            <person name="de Groot N.N."/>
        </authorList>
    </citation>
    <scope>NUCLEOTIDE SEQUENCE [LARGE SCALE GENOMIC DNA]</scope>
    <source>
        <strain evidence="1 2">DSM 18180</strain>
    </source>
</reference>
<evidence type="ECO:0000313" key="1">
    <source>
        <dbReference type="EMBL" id="SFZ93560.1"/>
    </source>
</evidence>
<proteinExistence type="predicted"/>
<keyword evidence="2" id="KW-1185">Reference proteome</keyword>
<name>A0A1K2IMY0_9FLAO</name>
<evidence type="ECO:0000313" key="2">
    <source>
        <dbReference type="Proteomes" id="UP000182544"/>
    </source>
</evidence>
<protein>
    <submittedName>
        <fullName evidence="1">Uncharacterized protein</fullName>
    </submittedName>
</protein>
<dbReference type="Proteomes" id="UP000182544">
    <property type="component" value="Unassembled WGS sequence"/>
</dbReference>